<evidence type="ECO:0008006" key="4">
    <source>
        <dbReference type="Google" id="ProtNLM"/>
    </source>
</evidence>
<dbReference type="PROSITE" id="PS51257">
    <property type="entry name" value="PROKAR_LIPOPROTEIN"/>
    <property type="match status" value="1"/>
</dbReference>
<organism evidence="2 3">
    <name type="scientific">Bacillus cereus</name>
    <dbReference type="NCBI Taxonomy" id="1396"/>
    <lineage>
        <taxon>Bacteria</taxon>
        <taxon>Bacillati</taxon>
        <taxon>Bacillota</taxon>
        <taxon>Bacilli</taxon>
        <taxon>Bacillales</taxon>
        <taxon>Bacillaceae</taxon>
        <taxon>Bacillus</taxon>
        <taxon>Bacillus cereus group</taxon>
    </lineage>
</organism>
<protein>
    <recommendedName>
        <fullName evidence="4">Lipoprotein</fullName>
    </recommendedName>
</protein>
<dbReference type="RefSeq" id="WP_098006968.1">
    <property type="nucleotide sequence ID" value="NZ_NVMX01000181.1"/>
</dbReference>
<accession>A0A9X6SST5</accession>
<evidence type="ECO:0000256" key="1">
    <source>
        <dbReference type="SAM" id="SignalP"/>
    </source>
</evidence>
<name>A0A9X6SST5_BACCE</name>
<gene>
    <name evidence="2" type="ORF">CON36_33565</name>
</gene>
<comment type="caution">
    <text evidence="2">The sequence shown here is derived from an EMBL/GenBank/DDBJ whole genome shotgun (WGS) entry which is preliminary data.</text>
</comment>
<dbReference type="Proteomes" id="UP000219922">
    <property type="component" value="Unassembled WGS sequence"/>
</dbReference>
<dbReference type="EMBL" id="NVMX01000181">
    <property type="protein sequence ID" value="PDZ94485.1"/>
    <property type="molecule type" value="Genomic_DNA"/>
</dbReference>
<keyword evidence="1" id="KW-0732">Signal</keyword>
<reference evidence="2 3" key="1">
    <citation type="submission" date="2017-09" db="EMBL/GenBank/DDBJ databases">
        <title>Large-scale bioinformatics analysis of Bacillus genomes uncovers conserved roles of natural products in bacterial physiology.</title>
        <authorList>
            <consortium name="Agbiome Team Llc"/>
            <person name="Bleich R.M."/>
            <person name="Grubbs K.J."/>
            <person name="Santa Maria K.C."/>
            <person name="Allen S.E."/>
            <person name="Farag S."/>
            <person name="Shank E.A."/>
            <person name="Bowers A."/>
        </authorList>
    </citation>
    <scope>NUCLEOTIDE SEQUENCE [LARGE SCALE GENOMIC DNA]</scope>
    <source>
        <strain evidence="2 3">AFS092789</strain>
    </source>
</reference>
<dbReference type="AlphaFoldDB" id="A0A9X6SST5"/>
<feature type="signal peptide" evidence="1">
    <location>
        <begin position="1"/>
        <end position="18"/>
    </location>
</feature>
<sequence length="194" mass="21387">MRKLILPMVMVTTLVLGACGNETTNKEKPTVQETSGSELAFKVNGKEKSIEAKTINMKNNNVSVKTPEEFKVDANPDGDILNGTGKYKGFQIVPEKLPSTGKVIAAKSSALSATKVNTKELPKEVKLADFPKLKDKYDAYYIGQNNEFRVHALRKNVGKDKMFGLTIKVPVSQTSGETDALVRSIAETYRFEQK</sequence>
<proteinExistence type="predicted"/>
<feature type="chain" id="PRO_5040905173" description="Lipoprotein" evidence="1">
    <location>
        <begin position="19"/>
        <end position="194"/>
    </location>
</feature>
<evidence type="ECO:0000313" key="2">
    <source>
        <dbReference type="EMBL" id="PDZ94485.1"/>
    </source>
</evidence>
<evidence type="ECO:0000313" key="3">
    <source>
        <dbReference type="Proteomes" id="UP000219922"/>
    </source>
</evidence>